<gene>
    <name evidence="9" type="primary">LOC101692024</name>
</gene>
<dbReference type="RefSeq" id="XP_044924666.1">
    <property type="nucleotide sequence ID" value="XM_045068731.1"/>
</dbReference>
<evidence type="ECO:0000313" key="8">
    <source>
        <dbReference type="Proteomes" id="UP000000715"/>
    </source>
</evidence>
<organism evidence="7">
    <name type="scientific">Mustela putorius furo</name>
    <name type="common">European domestic ferret</name>
    <name type="synonym">Mustela furo</name>
    <dbReference type="NCBI Taxonomy" id="9669"/>
    <lineage>
        <taxon>Eukaryota</taxon>
        <taxon>Metazoa</taxon>
        <taxon>Chordata</taxon>
        <taxon>Craniata</taxon>
        <taxon>Vertebrata</taxon>
        <taxon>Euteleostomi</taxon>
        <taxon>Mammalia</taxon>
        <taxon>Eutheria</taxon>
        <taxon>Laurasiatheria</taxon>
        <taxon>Carnivora</taxon>
        <taxon>Caniformia</taxon>
        <taxon>Musteloidea</taxon>
        <taxon>Mustelidae</taxon>
        <taxon>Mustelinae</taxon>
        <taxon>Mustela</taxon>
    </lineage>
</organism>
<name>M3YSS1_MUSPF</name>
<dbReference type="PANTHER" id="PTHR23320">
    <property type="entry name" value="MEMBRANE-SPANNING 4-DOMAINS SUBFAMILY A MS4A -RELATED"/>
    <property type="match status" value="1"/>
</dbReference>
<evidence type="ECO:0000256" key="1">
    <source>
        <dbReference type="ARBA" id="ARBA00004141"/>
    </source>
</evidence>
<dbReference type="GO" id="GO:0005886">
    <property type="term" value="C:plasma membrane"/>
    <property type="evidence" value="ECO:0007669"/>
    <property type="project" value="TreeGrafter"/>
</dbReference>
<protein>
    <submittedName>
        <fullName evidence="9">Membrane-spanning 4-domains subfamily A member 18-like</fullName>
    </submittedName>
</protein>
<evidence type="ECO:0000256" key="4">
    <source>
        <dbReference type="ARBA" id="ARBA00022989"/>
    </source>
</evidence>
<dbReference type="HOGENOM" id="CLU_114158_0_0_1"/>
<dbReference type="OrthoDB" id="8951938at2759"/>
<keyword evidence="8" id="KW-1185">Reference proteome</keyword>
<evidence type="ECO:0000256" key="5">
    <source>
        <dbReference type="ARBA" id="ARBA00023136"/>
    </source>
</evidence>
<dbReference type="EMBL" id="AEYP01074467">
    <property type="status" value="NOT_ANNOTATED_CDS"/>
    <property type="molecule type" value="Genomic_DNA"/>
</dbReference>
<dbReference type="STRING" id="9669.ENSMPUP00000014381"/>
<dbReference type="eggNOG" id="ENOG502TDH4">
    <property type="taxonomic scope" value="Eukaryota"/>
</dbReference>
<proteinExistence type="inferred from homology"/>
<evidence type="ECO:0000313" key="9">
    <source>
        <dbReference type="RefSeq" id="XP_044924666.1"/>
    </source>
</evidence>
<dbReference type="GeneID" id="101692024"/>
<comment type="similarity">
    <text evidence="2">Belongs to the MS4A family.</text>
</comment>
<evidence type="ECO:0000256" key="3">
    <source>
        <dbReference type="ARBA" id="ARBA00022692"/>
    </source>
</evidence>
<dbReference type="InterPro" id="IPR030417">
    <property type="entry name" value="MS4A"/>
</dbReference>
<dbReference type="PANTHER" id="PTHR23320:SF121">
    <property type="entry name" value="MEMBRANE-SPANNING 4-DOMAINS, SUBFAMILY A, MEMBER 19"/>
    <property type="match status" value="1"/>
</dbReference>
<dbReference type="EMBL" id="AEYP01074466">
    <property type="status" value="NOT_ANNOTATED_CDS"/>
    <property type="molecule type" value="Genomic_DNA"/>
</dbReference>
<evidence type="ECO:0000256" key="6">
    <source>
        <dbReference type="SAM" id="Phobius"/>
    </source>
</evidence>
<dbReference type="GO" id="GO:0007166">
    <property type="term" value="P:cell surface receptor signaling pathway"/>
    <property type="evidence" value="ECO:0007669"/>
    <property type="project" value="TreeGrafter"/>
</dbReference>
<keyword evidence="3 6" id="KW-0812">Transmembrane</keyword>
<dbReference type="Proteomes" id="UP000000715">
    <property type="component" value="Unplaced"/>
</dbReference>
<reference evidence="9" key="2">
    <citation type="submission" date="2025-04" db="UniProtKB">
        <authorList>
            <consortium name="RefSeq"/>
        </authorList>
    </citation>
    <scope>IDENTIFICATION</scope>
    <source>
        <tissue evidence="9">Brain</tissue>
    </source>
</reference>
<evidence type="ECO:0000256" key="2">
    <source>
        <dbReference type="ARBA" id="ARBA00009565"/>
    </source>
</evidence>
<dbReference type="Ensembl" id="ENSMPUT00000014613.1">
    <property type="protein sequence ID" value="ENSMPUP00000014381.1"/>
    <property type="gene ID" value="ENSMPUG00000014492.1"/>
</dbReference>
<dbReference type="InterPro" id="IPR007237">
    <property type="entry name" value="CD20-like"/>
</dbReference>
<dbReference type="EMBL" id="AEYP01074468">
    <property type="status" value="NOT_ANNOTATED_CDS"/>
    <property type="molecule type" value="Genomic_DNA"/>
</dbReference>
<dbReference type="AlphaFoldDB" id="M3YSS1"/>
<feature type="transmembrane region" description="Helical" evidence="6">
    <location>
        <begin position="132"/>
        <end position="152"/>
    </location>
</feature>
<dbReference type="GeneTree" id="ENSGT00900000141581"/>
<reference evidence="7" key="1">
    <citation type="submission" date="2024-06" db="UniProtKB">
        <authorList>
            <consortium name="Ensembl"/>
        </authorList>
    </citation>
    <scope>IDENTIFICATION</scope>
</reference>
<dbReference type="OMA" id="WMYLFFT"/>
<accession>M3YSS1</accession>
<feature type="transmembrane region" description="Helical" evidence="6">
    <location>
        <begin position="57"/>
        <end position="76"/>
    </location>
</feature>
<comment type="subcellular location">
    <subcellularLocation>
        <location evidence="1">Membrane</location>
        <topology evidence="1">Multi-pass membrane protein</topology>
    </subcellularLocation>
</comment>
<evidence type="ECO:0000313" key="7">
    <source>
        <dbReference type="Ensembl" id="ENSMPUP00000014381.1"/>
    </source>
</evidence>
<dbReference type="Pfam" id="PF04103">
    <property type="entry name" value="CD20"/>
    <property type="match status" value="1"/>
</dbReference>
<feature type="transmembrane region" description="Helical" evidence="6">
    <location>
        <begin position="12"/>
        <end position="37"/>
    </location>
</feature>
<keyword evidence="5 6" id="KW-0472">Membrane</keyword>
<sequence length="158" mass="18226">MPRRHLWIRKETRLLGAIEIMTGLNIYGVGLLWTYLFLSQPSAFEKSYIPLSAVTGYPYWSSPCFIFSGALAVIVERRRTVFLLSYTIILNILSACIAVSGLLLLSVEFIMYSLSTYATIWPERSGKILSEYLFLFTFLELFLTCTVVHWGYKAKYHR</sequence>
<keyword evidence="4 6" id="KW-1133">Transmembrane helix</keyword>
<feature type="transmembrane region" description="Helical" evidence="6">
    <location>
        <begin position="88"/>
        <end position="112"/>
    </location>
</feature>